<dbReference type="EMBL" id="JAKOGI010000010">
    <property type="protein sequence ID" value="KAJ8451273.1"/>
    <property type="molecule type" value="Genomic_DNA"/>
</dbReference>
<evidence type="ECO:0000313" key="2">
    <source>
        <dbReference type="EMBL" id="KAJ8451273.1"/>
    </source>
</evidence>
<proteinExistence type="predicted"/>
<dbReference type="Proteomes" id="UP001153076">
    <property type="component" value="Unassembled WGS sequence"/>
</dbReference>
<name>A0A9Q1QQ98_9CARY</name>
<keyword evidence="3" id="KW-1185">Reference proteome</keyword>
<dbReference type="PANTHER" id="PTHR48151">
    <property type="entry name" value="SH3 DOMAIN-CONTAINING PROTEIN"/>
    <property type="match status" value="1"/>
</dbReference>
<comment type="caution">
    <text evidence="2">The sequence shown here is derived from an EMBL/GenBank/DDBJ whole genome shotgun (WGS) entry which is preliminary data.</text>
</comment>
<dbReference type="PANTHER" id="PTHR48151:SF3">
    <property type="entry name" value="SH3 DOMAIN-CONTAINING PROTEIN"/>
    <property type="match status" value="1"/>
</dbReference>
<dbReference type="OrthoDB" id="1677190at2759"/>
<accession>A0A9Q1QQ98</accession>
<reference evidence="2" key="1">
    <citation type="submission" date="2022-04" db="EMBL/GenBank/DDBJ databases">
        <title>Carnegiea gigantea Genome sequencing and assembly v2.</title>
        <authorList>
            <person name="Copetti D."/>
            <person name="Sanderson M.J."/>
            <person name="Burquez A."/>
            <person name="Wojciechowski M.F."/>
        </authorList>
    </citation>
    <scope>NUCLEOTIDE SEQUENCE</scope>
    <source>
        <strain evidence="2">SGP5-SGP5p</strain>
        <tissue evidence="2">Aerial part</tissue>
    </source>
</reference>
<dbReference type="AlphaFoldDB" id="A0A9Q1QQ98"/>
<feature type="region of interest" description="Disordered" evidence="1">
    <location>
        <begin position="1"/>
        <end position="44"/>
    </location>
</feature>
<dbReference type="InterPro" id="IPR053296">
    <property type="entry name" value="TSET_member_tstB"/>
</dbReference>
<evidence type="ECO:0000313" key="3">
    <source>
        <dbReference type="Proteomes" id="UP001153076"/>
    </source>
</evidence>
<organism evidence="2 3">
    <name type="scientific">Carnegiea gigantea</name>
    <dbReference type="NCBI Taxonomy" id="171969"/>
    <lineage>
        <taxon>Eukaryota</taxon>
        <taxon>Viridiplantae</taxon>
        <taxon>Streptophyta</taxon>
        <taxon>Embryophyta</taxon>
        <taxon>Tracheophyta</taxon>
        <taxon>Spermatophyta</taxon>
        <taxon>Magnoliopsida</taxon>
        <taxon>eudicotyledons</taxon>
        <taxon>Gunneridae</taxon>
        <taxon>Pentapetalae</taxon>
        <taxon>Caryophyllales</taxon>
        <taxon>Cactineae</taxon>
        <taxon>Cactaceae</taxon>
        <taxon>Cactoideae</taxon>
        <taxon>Echinocereeae</taxon>
        <taxon>Carnegiea</taxon>
    </lineage>
</organism>
<sequence>MVDSSSGLTLMDLISADPPQKPAASSSSTPSAPPPASAYSTQMASLATMPTPTTLGKPVTDKKSKKVTLAQIQSDTISVAKAVRANIMSQKKEKKKNSQRKLVNYVFPKLAVYNSVDPSLAPSLLMVSFLIPMKGHNYAESYLDCRMLLLSHISCQESPKIKVFLKKNYYRYQSNDL</sequence>
<gene>
    <name evidence="2" type="ORF">Cgig2_014045</name>
</gene>
<evidence type="ECO:0000256" key="1">
    <source>
        <dbReference type="SAM" id="MobiDB-lite"/>
    </source>
</evidence>
<feature type="compositionally biased region" description="Low complexity" evidence="1">
    <location>
        <begin position="15"/>
        <end position="30"/>
    </location>
</feature>
<protein>
    <submittedName>
        <fullName evidence="2">Uncharacterized protein</fullName>
    </submittedName>
</protein>